<feature type="transmembrane region" description="Helical" evidence="1">
    <location>
        <begin position="46"/>
        <end position="65"/>
    </location>
</feature>
<protein>
    <submittedName>
        <fullName evidence="2">Uncharacterized protein</fullName>
    </submittedName>
</protein>
<evidence type="ECO:0000313" key="2">
    <source>
        <dbReference type="EMBL" id="SFF09543.1"/>
    </source>
</evidence>
<keyword evidence="1" id="KW-0472">Membrane</keyword>
<dbReference type="AlphaFoldDB" id="A0A1I2FX65"/>
<dbReference type="EMBL" id="FONQ01000008">
    <property type="protein sequence ID" value="SFF09543.1"/>
    <property type="molecule type" value="Genomic_DNA"/>
</dbReference>
<sequence length="144" mass="16799">MNLTNNFRELTLTTNGILLILKTKEKKQILFSDLDLIYITVNKMKTIYEVLILLFATGLAAFNYLFFQIDLILIIAFLVVIAIIFKKNDYKSYSLKLRLQNCQIFKNKAPLKSKHDTIDMVNEVRKEIYNIKMKKSNEVIISVS</sequence>
<evidence type="ECO:0000256" key="1">
    <source>
        <dbReference type="SAM" id="Phobius"/>
    </source>
</evidence>
<keyword evidence="1" id="KW-0812">Transmembrane</keyword>
<name>A0A1I2FX65_9FLAO</name>
<dbReference type="STRING" id="935223.SAMN04488131_108158"/>
<keyword evidence="3" id="KW-1185">Reference proteome</keyword>
<proteinExistence type="predicted"/>
<evidence type="ECO:0000313" key="3">
    <source>
        <dbReference type="Proteomes" id="UP000198596"/>
    </source>
</evidence>
<gene>
    <name evidence="2" type="ORF">SAMN04488131_108158</name>
</gene>
<dbReference type="RefSeq" id="WP_091205413.1">
    <property type="nucleotide sequence ID" value="NZ_FONQ01000008.1"/>
</dbReference>
<accession>A0A1I2FX65</accession>
<organism evidence="2 3">
    <name type="scientific">Flavobacterium xueshanense</name>
    <dbReference type="NCBI Taxonomy" id="935223"/>
    <lineage>
        <taxon>Bacteria</taxon>
        <taxon>Pseudomonadati</taxon>
        <taxon>Bacteroidota</taxon>
        <taxon>Flavobacteriia</taxon>
        <taxon>Flavobacteriales</taxon>
        <taxon>Flavobacteriaceae</taxon>
        <taxon>Flavobacterium</taxon>
    </lineage>
</organism>
<keyword evidence="1" id="KW-1133">Transmembrane helix</keyword>
<feature type="transmembrane region" description="Helical" evidence="1">
    <location>
        <begin position="71"/>
        <end position="88"/>
    </location>
</feature>
<reference evidence="3" key="1">
    <citation type="submission" date="2016-10" db="EMBL/GenBank/DDBJ databases">
        <authorList>
            <person name="Varghese N."/>
            <person name="Submissions S."/>
        </authorList>
    </citation>
    <scope>NUCLEOTIDE SEQUENCE [LARGE SCALE GENOMIC DNA]</scope>
    <source>
        <strain evidence="3">CGMCC 1.9227</strain>
    </source>
</reference>
<dbReference type="OrthoDB" id="1351461at2"/>
<dbReference type="Proteomes" id="UP000198596">
    <property type="component" value="Unassembled WGS sequence"/>
</dbReference>